<dbReference type="RefSeq" id="XP_037893251.1">
    <property type="nucleotide sequence ID" value="XM_038037323.1"/>
</dbReference>
<dbReference type="InterPro" id="IPR037448">
    <property type="entry name" value="Zig-8"/>
</dbReference>
<protein>
    <submittedName>
        <fullName evidence="4 5">Uncharacterized protein LOC119639716 isoform X1</fullName>
    </submittedName>
</protein>
<accession>A0A9C6DM49</accession>
<evidence type="ECO:0000313" key="5">
    <source>
        <dbReference type="RefSeq" id="XP_037893252.1"/>
    </source>
</evidence>
<dbReference type="GeneID" id="119639716"/>
<proteinExistence type="predicted"/>
<dbReference type="Proteomes" id="UP000092443">
    <property type="component" value="Unplaced"/>
</dbReference>
<dbReference type="RefSeq" id="XP_037893252.1">
    <property type="nucleotide sequence ID" value="XM_038037324.1"/>
</dbReference>
<dbReference type="InterPro" id="IPR003599">
    <property type="entry name" value="Ig_sub"/>
</dbReference>
<dbReference type="PANTHER" id="PTHR23279:SF37">
    <property type="entry name" value="DEFECTIVE PROBOSCIS EXTENSION RESPONSE 13, ISOFORM B"/>
    <property type="match status" value="1"/>
</dbReference>
<dbReference type="GO" id="GO:0050808">
    <property type="term" value="P:synapse organization"/>
    <property type="evidence" value="ECO:0007669"/>
    <property type="project" value="TreeGrafter"/>
</dbReference>
<dbReference type="PANTHER" id="PTHR23279">
    <property type="entry name" value="DEFECTIVE PROBOSCIS EXTENSION RESPONSE DPR -RELATED"/>
    <property type="match status" value="1"/>
</dbReference>
<evidence type="ECO:0000313" key="3">
    <source>
        <dbReference type="Proteomes" id="UP000092443"/>
    </source>
</evidence>
<feature type="domain" description="Ig-like" evidence="2">
    <location>
        <begin position="189"/>
        <end position="281"/>
    </location>
</feature>
<dbReference type="Pfam" id="PF13927">
    <property type="entry name" value="Ig_3"/>
    <property type="match status" value="1"/>
</dbReference>
<dbReference type="SMART" id="SM00409">
    <property type="entry name" value="IG"/>
    <property type="match status" value="2"/>
</dbReference>
<feature type="compositionally biased region" description="Low complexity" evidence="1">
    <location>
        <begin position="117"/>
        <end position="129"/>
    </location>
</feature>
<dbReference type="SMART" id="SM00406">
    <property type="entry name" value="IGv"/>
    <property type="match status" value="2"/>
</dbReference>
<dbReference type="PROSITE" id="PS50835">
    <property type="entry name" value="IG_LIKE"/>
    <property type="match status" value="2"/>
</dbReference>
<dbReference type="Gene3D" id="2.60.40.10">
    <property type="entry name" value="Immunoglobulins"/>
    <property type="match status" value="2"/>
</dbReference>
<name>A0A9C6DM49_9MUSC</name>
<feature type="region of interest" description="Disordered" evidence="1">
    <location>
        <begin position="108"/>
        <end position="136"/>
    </location>
</feature>
<dbReference type="FunFam" id="2.60.40.10:FF:000129">
    <property type="entry name" value="CLUMA_CG018772, isoform A"/>
    <property type="match status" value="1"/>
</dbReference>
<keyword evidence="3" id="KW-1185">Reference proteome</keyword>
<dbReference type="GO" id="GO:0032589">
    <property type="term" value="C:neuron projection membrane"/>
    <property type="evidence" value="ECO:0007669"/>
    <property type="project" value="TreeGrafter"/>
</dbReference>
<dbReference type="FunFam" id="2.60.40.10:FF:001320">
    <property type="entry name" value="Putative Defective proboscis extension response"/>
    <property type="match status" value="1"/>
</dbReference>
<dbReference type="InterPro" id="IPR003598">
    <property type="entry name" value="Ig_sub2"/>
</dbReference>
<evidence type="ECO:0000259" key="2">
    <source>
        <dbReference type="PROSITE" id="PS50835"/>
    </source>
</evidence>
<dbReference type="InterPro" id="IPR007110">
    <property type="entry name" value="Ig-like_dom"/>
</dbReference>
<feature type="domain" description="Ig-like" evidence="2">
    <location>
        <begin position="284"/>
        <end position="387"/>
    </location>
</feature>
<evidence type="ECO:0000313" key="4">
    <source>
        <dbReference type="RefSeq" id="XP_037893251.1"/>
    </source>
</evidence>
<dbReference type="SMART" id="SM00408">
    <property type="entry name" value="IGc2"/>
    <property type="match status" value="2"/>
</dbReference>
<dbReference type="CDD" id="cd00096">
    <property type="entry name" value="Ig"/>
    <property type="match status" value="1"/>
</dbReference>
<reference evidence="4 5" key="1">
    <citation type="submission" date="2025-04" db="UniProtKB">
        <authorList>
            <consortium name="RefSeq"/>
        </authorList>
    </citation>
    <scope>IDENTIFICATION</scope>
    <source>
        <tissue evidence="4 5">Whole body pupa</tissue>
    </source>
</reference>
<dbReference type="InterPro" id="IPR013106">
    <property type="entry name" value="Ig_V-set"/>
</dbReference>
<dbReference type="KEGG" id="gfs:119639716"/>
<gene>
    <name evidence="4 5" type="primary">LOC119639716</name>
</gene>
<dbReference type="SUPFAM" id="SSF48726">
    <property type="entry name" value="Immunoglobulin"/>
    <property type="match status" value="2"/>
</dbReference>
<sequence length="431" mass="48769">MHLNARIQFQGILHNLFRTSLLIVFSLMSFDSGYSSYVRLDAKKNEEMSWNVKKDMIMIPDERFTANFPSSMALVSTLPRGHHRISTYTTSLPVSLQQEQLHHLPQSEYEQPFQPNSASSITSFDSSTMDDSKQSKQIIETQRSNNRILTRSTHIVAHKVIGIGLPSVQERIDVNSSAEDSNDIIFNEPMHFGTENSTVVTTQIGAAAHIPCTVHHIGDGVVSWIRKKDYHLLTVGLTTYSSDERFSATHLKHSECALQDWTLQIKYVQSRDAGIYECQVSTHPPTSIFLHLNVVEARAEISGPSIRYLTPGSTLRLLCRVVQNTEISEYIFWYHDNRMINYDIDRGINVSTEPDFQSSELMISRTRREHSGNYTCVASNTQPASVLVHIFKGDNPAAMYHGHVGSSTKSCQNVVTFFVIIGFRIFHMKIV</sequence>
<dbReference type="AlphaFoldDB" id="A0A9C6DM49"/>
<dbReference type="InterPro" id="IPR036179">
    <property type="entry name" value="Ig-like_dom_sf"/>
</dbReference>
<organism evidence="3 4">
    <name type="scientific">Glossina fuscipes</name>
    <dbReference type="NCBI Taxonomy" id="7396"/>
    <lineage>
        <taxon>Eukaryota</taxon>
        <taxon>Metazoa</taxon>
        <taxon>Ecdysozoa</taxon>
        <taxon>Arthropoda</taxon>
        <taxon>Hexapoda</taxon>
        <taxon>Insecta</taxon>
        <taxon>Pterygota</taxon>
        <taxon>Neoptera</taxon>
        <taxon>Endopterygota</taxon>
        <taxon>Diptera</taxon>
        <taxon>Brachycera</taxon>
        <taxon>Muscomorpha</taxon>
        <taxon>Hippoboscoidea</taxon>
        <taxon>Glossinidae</taxon>
        <taxon>Glossina</taxon>
    </lineage>
</organism>
<evidence type="ECO:0000256" key="1">
    <source>
        <dbReference type="SAM" id="MobiDB-lite"/>
    </source>
</evidence>
<dbReference type="InterPro" id="IPR013783">
    <property type="entry name" value="Ig-like_fold"/>
</dbReference>
<dbReference type="Pfam" id="PF07686">
    <property type="entry name" value="V-set"/>
    <property type="match status" value="1"/>
</dbReference>